<gene>
    <name evidence="1" type="ORF">AFCDBAGC_1871</name>
</gene>
<dbReference type="RefSeq" id="WP_238272058.1">
    <property type="nucleotide sequence ID" value="NZ_BPQG01000026.1"/>
</dbReference>
<protein>
    <submittedName>
        <fullName evidence="1">Uncharacterized protein</fullName>
    </submittedName>
</protein>
<dbReference type="EMBL" id="BPQG01000026">
    <property type="protein sequence ID" value="GJD44009.1"/>
    <property type="molecule type" value="Genomic_DNA"/>
</dbReference>
<dbReference type="Proteomes" id="UP001055117">
    <property type="component" value="Unassembled WGS sequence"/>
</dbReference>
<evidence type="ECO:0000313" key="1">
    <source>
        <dbReference type="EMBL" id="GJD44009.1"/>
    </source>
</evidence>
<sequence>MSNFGLVLPLRIEVAEESVSVVDAAGVRAFYVYTCAEPERRRNTNRLSPEDGVAVAKIAARALTDQMERG</sequence>
<organism evidence="1 2">
    <name type="scientific">Methylobacterium cerastii</name>
    <dbReference type="NCBI Taxonomy" id="932741"/>
    <lineage>
        <taxon>Bacteria</taxon>
        <taxon>Pseudomonadati</taxon>
        <taxon>Pseudomonadota</taxon>
        <taxon>Alphaproteobacteria</taxon>
        <taxon>Hyphomicrobiales</taxon>
        <taxon>Methylobacteriaceae</taxon>
        <taxon>Methylobacterium</taxon>
    </lineage>
</organism>
<accession>A0ABQ4QFH9</accession>
<reference evidence="1 2" key="1">
    <citation type="journal article" date="2021" name="Front. Microbiol.">
        <title>Comprehensive Comparative Genomics and Phenotyping of Methylobacterium Species.</title>
        <authorList>
            <person name="Alessa O."/>
            <person name="Ogura Y."/>
            <person name="Fujitani Y."/>
            <person name="Takami H."/>
            <person name="Hayashi T."/>
            <person name="Sahin N."/>
            <person name="Tani A."/>
        </authorList>
    </citation>
    <scope>NUCLEOTIDE SEQUENCE [LARGE SCALE GENOMIC DNA]</scope>
    <source>
        <strain evidence="1 2">DSM 23679</strain>
    </source>
</reference>
<name>A0ABQ4QFH9_9HYPH</name>
<proteinExistence type="predicted"/>
<keyword evidence="2" id="KW-1185">Reference proteome</keyword>
<evidence type="ECO:0000313" key="2">
    <source>
        <dbReference type="Proteomes" id="UP001055117"/>
    </source>
</evidence>
<comment type="caution">
    <text evidence="1">The sequence shown here is derived from an EMBL/GenBank/DDBJ whole genome shotgun (WGS) entry which is preliminary data.</text>
</comment>